<organism evidence="3 4">
    <name type="scientific">Methylogaea oryzae</name>
    <dbReference type="NCBI Taxonomy" id="1295382"/>
    <lineage>
        <taxon>Bacteria</taxon>
        <taxon>Pseudomonadati</taxon>
        <taxon>Pseudomonadota</taxon>
        <taxon>Gammaproteobacteria</taxon>
        <taxon>Methylococcales</taxon>
        <taxon>Methylococcaceae</taxon>
        <taxon>Methylogaea</taxon>
    </lineage>
</organism>
<dbReference type="AlphaFoldDB" id="A0A8D4VS53"/>
<sequence>MSNAKALRIGLVPLLALIAGLLPGAWSPAWAGVVAGHVVFSRGACAALVEGADNAPRLLGSAAEIYEGDLIQTGNDSFVVVEFADKARITIRPNSSFRVQKYATQGAQEAQLVLEKGGISADVGQIAKSNPEKFQVDTPVASIKSQGAGFNARICDKDCDGKAAAEPAKPDNSVARVAQAQGKVEAIGVNGAARDLATGNPLYEKERVRSQGDAYAVLVFRDGSKTTVQPGSELEITAFRYQPGDNANNTQALRLIAGGIRALTGAIGKEKKENVQLVTPVATIGIRGTVFYHHHLPAPLNGSPPGGYTHVNHGGVWQQTGAGTYDLGEGKTGYIAGPNSPQNTLPGEPPFMLRFEQMTPSPENVQVDPALMFNSAPKPGPSLTVQAKGDGKVVVEDKKGGKTELGDKQSSKTNSEGGTAMSNTGDAGDGDGGEDGFQSLPGGGGDPNGGSGSAACS</sequence>
<evidence type="ECO:0000256" key="1">
    <source>
        <dbReference type="SAM" id="MobiDB-lite"/>
    </source>
</evidence>
<evidence type="ECO:0000313" key="3">
    <source>
        <dbReference type="EMBL" id="BBL72257.1"/>
    </source>
</evidence>
<dbReference type="EMBL" id="AP019782">
    <property type="protein sequence ID" value="BBL72257.1"/>
    <property type="molecule type" value="Genomic_DNA"/>
</dbReference>
<feature type="compositionally biased region" description="Polar residues" evidence="1">
    <location>
        <begin position="411"/>
        <end position="424"/>
    </location>
</feature>
<feature type="domain" description="FecR protein" evidence="2">
    <location>
        <begin position="69"/>
        <end position="157"/>
    </location>
</feature>
<evidence type="ECO:0000259" key="2">
    <source>
        <dbReference type="Pfam" id="PF04773"/>
    </source>
</evidence>
<dbReference type="InterPro" id="IPR006860">
    <property type="entry name" value="FecR"/>
</dbReference>
<proteinExistence type="predicted"/>
<keyword evidence="4" id="KW-1185">Reference proteome</keyword>
<dbReference type="Proteomes" id="UP000824988">
    <property type="component" value="Chromosome"/>
</dbReference>
<feature type="compositionally biased region" description="Gly residues" evidence="1">
    <location>
        <begin position="441"/>
        <end position="457"/>
    </location>
</feature>
<feature type="compositionally biased region" description="Basic and acidic residues" evidence="1">
    <location>
        <begin position="389"/>
        <end position="410"/>
    </location>
</feature>
<feature type="domain" description="FecR protein" evidence="2">
    <location>
        <begin position="207"/>
        <end position="291"/>
    </location>
</feature>
<protein>
    <recommendedName>
        <fullName evidence="2">FecR protein domain-containing protein</fullName>
    </recommendedName>
</protein>
<feature type="region of interest" description="Disordered" evidence="1">
    <location>
        <begin position="371"/>
        <end position="457"/>
    </location>
</feature>
<dbReference type="KEGG" id="moz:MoryE10_28630"/>
<reference evidence="3" key="1">
    <citation type="submission" date="2019-06" db="EMBL/GenBank/DDBJ databases">
        <title>Complete genome sequence of Methylogaea oryzae strain JCM16910.</title>
        <authorList>
            <person name="Asakawa S."/>
        </authorList>
    </citation>
    <scope>NUCLEOTIDE SEQUENCE</scope>
    <source>
        <strain evidence="3">E10</strain>
    </source>
</reference>
<name>A0A8D4VS53_9GAMM</name>
<dbReference type="Pfam" id="PF04773">
    <property type="entry name" value="FecR"/>
    <property type="match status" value="2"/>
</dbReference>
<gene>
    <name evidence="3" type="ORF">MoryE10_28630</name>
</gene>
<accession>A0A8D4VS53</accession>
<dbReference type="PANTHER" id="PTHR38731:SF1">
    <property type="entry name" value="FECR PROTEIN DOMAIN-CONTAINING PROTEIN"/>
    <property type="match status" value="1"/>
</dbReference>
<dbReference type="Gene3D" id="2.60.120.1440">
    <property type="match status" value="1"/>
</dbReference>
<dbReference type="PANTHER" id="PTHR38731">
    <property type="entry name" value="LIPL45-RELATED LIPOPROTEIN-RELATED"/>
    <property type="match status" value="1"/>
</dbReference>
<dbReference type="RefSeq" id="WP_054772861.1">
    <property type="nucleotide sequence ID" value="NZ_AP019782.1"/>
</dbReference>
<evidence type="ECO:0000313" key="4">
    <source>
        <dbReference type="Proteomes" id="UP000824988"/>
    </source>
</evidence>